<sequence length="117" mass="14086">DTGLALDRAHMILWLMELVSKIAWFEMPWTYMHASLTTALHELRHFSFFLRIEASSIASSIDRRVVPAGFRSWRALTVSDWLLEFRRANQSALFNILDWRHFLDRVDRFHHRIHLFY</sequence>
<dbReference type="GeneID" id="20092197"/>
<evidence type="ECO:0000313" key="1">
    <source>
        <dbReference type="EMBL" id="ETV90019.1"/>
    </source>
</evidence>
<protein>
    <submittedName>
        <fullName evidence="1">Uncharacterized protein</fullName>
    </submittedName>
</protein>
<organism evidence="1">
    <name type="scientific">Aphanomyces invadans</name>
    <dbReference type="NCBI Taxonomy" id="157072"/>
    <lineage>
        <taxon>Eukaryota</taxon>
        <taxon>Sar</taxon>
        <taxon>Stramenopiles</taxon>
        <taxon>Oomycota</taxon>
        <taxon>Saprolegniomycetes</taxon>
        <taxon>Saprolegniales</taxon>
        <taxon>Verrucalvaceae</taxon>
        <taxon>Aphanomyces</taxon>
    </lineage>
</organism>
<proteinExistence type="predicted"/>
<accession>A0A024T804</accession>
<reference evidence="1" key="1">
    <citation type="submission" date="2013-12" db="EMBL/GenBank/DDBJ databases">
        <title>The Genome Sequence of Aphanomyces invadans NJM9701.</title>
        <authorList>
            <consortium name="The Broad Institute Genomics Platform"/>
            <person name="Russ C."/>
            <person name="Tyler B."/>
            <person name="van West P."/>
            <person name="Dieguez-Uribeondo J."/>
            <person name="Young S.K."/>
            <person name="Zeng Q."/>
            <person name="Gargeya S."/>
            <person name="Fitzgerald M."/>
            <person name="Abouelleil A."/>
            <person name="Alvarado L."/>
            <person name="Chapman S.B."/>
            <person name="Gainer-Dewar J."/>
            <person name="Goldberg J."/>
            <person name="Griggs A."/>
            <person name="Gujja S."/>
            <person name="Hansen M."/>
            <person name="Howarth C."/>
            <person name="Imamovic A."/>
            <person name="Ireland A."/>
            <person name="Larimer J."/>
            <person name="McCowan C."/>
            <person name="Murphy C."/>
            <person name="Pearson M."/>
            <person name="Poon T.W."/>
            <person name="Priest M."/>
            <person name="Roberts A."/>
            <person name="Saif S."/>
            <person name="Shea T."/>
            <person name="Sykes S."/>
            <person name="Wortman J."/>
            <person name="Nusbaum C."/>
            <person name="Birren B."/>
        </authorList>
    </citation>
    <scope>NUCLEOTIDE SEQUENCE [LARGE SCALE GENOMIC DNA]</scope>
    <source>
        <strain evidence="1">NJM9701</strain>
    </source>
</reference>
<dbReference type="VEuPathDB" id="FungiDB:H310_15147"/>
<feature type="non-terminal residue" evidence="1">
    <location>
        <position position="1"/>
    </location>
</feature>
<dbReference type="RefSeq" id="XP_008881349.1">
    <property type="nucleotide sequence ID" value="XM_008883127.1"/>
</dbReference>
<dbReference type="AlphaFoldDB" id="A0A024T804"/>
<dbReference type="EMBL" id="KI914143">
    <property type="protein sequence ID" value="ETV90019.1"/>
    <property type="molecule type" value="Genomic_DNA"/>
</dbReference>
<name>A0A024T804_9STRA</name>
<gene>
    <name evidence="1" type="ORF">H310_15147</name>
</gene>